<proteinExistence type="predicted"/>
<dbReference type="EMBL" id="GGEC01091188">
    <property type="protein sequence ID" value="MBX71672.1"/>
    <property type="molecule type" value="Transcribed_RNA"/>
</dbReference>
<sequence>MNHSSTAMKQHQECETLNTHICLGKVTRVYICITSSTAIPKRVSSLQGTHILFLHIETIFKTQTCDLHG</sequence>
<organism evidence="1">
    <name type="scientific">Rhizophora mucronata</name>
    <name type="common">Asiatic mangrove</name>
    <dbReference type="NCBI Taxonomy" id="61149"/>
    <lineage>
        <taxon>Eukaryota</taxon>
        <taxon>Viridiplantae</taxon>
        <taxon>Streptophyta</taxon>
        <taxon>Embryophyta</taxon>
        <taxon>Tracheophyta</taxon>
        <taxon>Spermatophyta</taxon>
        <taxon>Magnoliopsida</taxon>
        <taxon>eudicotyledons</taxon>
        <taxon>Gunneridae</taxon>
        <taxon>Pentapetalae</taxon>
        <taxon>rosids</taxon>
        <taxon>fabids</taxon>
        <taxon>Malpighiales</taxon>
        <taxon>Rhizophoraceae</taxon>
        <taxon>Rhizophora</taxon>
    </lineage>
</organism>
<dbReference type="AlphaFoldDB" id="A0A2P2QXE5"/>
<evidence type="ECO:0000313" key="1">
    <source>
        <dbReference type="EMBL" id="MBX71672.1"/>
    </source>
</evidence>
<protein>
    <submittedName>
        <fullName evidence="1">Uncharacterized protein</fullName>
    </submittedName>
</protein>
<accession>A0A2P2QXE5</accession>
<name>A0A2P2QXE5_RHIMU</name>
<reference evidence="1" key="1">
    <citation type="submission" date="2018-02" db="EMBL/GenBank/DDBJ databases">
        <title>Rhizophora mucronata_Transcriptome.</title>
        <authorList>
            <person name="Meera S.P."/>
            <person name="Sreeshan A."/>
            <person name="Augustine A."/>
        </authorList>
    </citation>
    <scope>NUCLEOTIDE SEQUENCE</scope>
    <source>
        <tissue evidence="1">Leaf</tissue>
    </source>
</reference>